<feature type="chain" id="PRO_5021373572" description="Knottin scorpion toxin-like domain-containing protein" evidence="3">
    <location>
        <begin position="30"/>
        <end position="128"/>
    </location>
</feature>
<evidence type="ECO:0000256" key="3">
    <source>
        <dbReference type="SAM" id="SignalP"/>
    </source>
</evidence>
<dbReference type="GO" id="GO:1990904">
    <property type="term" value="C:ribonucleoprotein complex"/>
    <property type="evidence" value="ECO:0007669"/>
    <property type="project" value="UniProtKB-KW"/>
</dbReference>
<dbReference type="AlphaFoldDB" id="A0A4Y7IEY6"/>
<sequence length="128" mass="14715">MKLSFLQCGLLALVVLVLAVGEIAPMVEATRMNDYKICTVNKGACGHLDECNVVCKEYYGGRGECKENSCVCTSIQDVMRFFQRIRFWEYRRHSPFSLLDVPLTDKARRFGCVIRSWWIIYILAGSYE</sequence>
<dbReference type="EMBL" id="CM010715">
    <property type="protein sequence ID" value="RZC47483.1"/>
    <property type="molecule type" value="Genomic_DNA"/>
</dbReference>
<gene>
    <name evidence="4" type="ORF">C5167_040425</name>
</gene>
<feature type="signal peptide" evidence="3">
    <location>
        <begin position="1"/>
        <end position="29"/>
    </location>
</feature>
<protein>
    <recommendedName>
        <fullName evidence="6">Knottin scorpion toxin-like domain-containing protein</fullName>
    </recommendedName>
</protein>
<dbReference type="GO" id="GO:0003735">
    <property type="term" value="F:structural constituent of ribosome"/>
    <property type="evidence" value="ECO:0007669"/>
    <property type="project" value="InterPro"/>
</dbReference>
<proteinExistence type="predicted"/>
<dbReference type="InterPro" id="IPR012678">
    <property type="entry name" value="Ribosomal_uL23/eL15/eS24_sf"/>
</dbReference>
<evidence type="ECO:0000313" key="4">
    <source>
        <dbReference type="EMBL" id="RZC47483.1"/>
    </source>
</evidence>
<keyword evidence="2" id="KW-0687">Ribonucleoprotein</keyword>
<evidence type="ECO:0000313" key="5">
    <source>
        <dbReference type="Proteomes" id="UP000316621"/>
    </source>
</evidence>
<keyword evidence="5" id="KW-1185">Reference proteome</keyword>
<keyword evidence="1" id="KW-0689">Ribosomal protein</keyword>
<name>A0A4Y7IEY6_PAPSO</name>
<evidence type="ECO:0008006" key="6">
    <source>
        <dbReference type="Google" id="ProtNLM"/>
    </source>
</evidence>
<dbReference type="GO" id="GO:0005840">
    <property type="term" value="C:ribosome"/>
    <property type="evidence" value="ECO:0007669"/>
    <property type="project" value="UniProtKB-KW"/>
</dbReference>
<dbReference type="Gramene" id="RZC47483">
    <property type="protein sequence ID" value="RZC47483"/>
    <property type="gene ID" value="C5167_040425"/>
</dbReference>
<keyword evidence="3" id="KW-0732">Signal</keyword>
<dbReference type="Proteomes" id="UP000316621">
    <property type="component" value="Chromosome 1"/>
</dbReference>
<evidence type="ECO:0000256" key="2">
    <source>
        <dbReference type="ARBA" id="ARBA00023274"/>
    </source>
</evidence>
<reference evidence="4 5" key="1">
    <citation type="journal article" date="2018" name="Science">
        <title>The opium poppy genome and morphinan production.</title>
        <authorList>
            <person name="Guo L."/>
            <person name="Winzer T."/>
            <person name="Yang X."/>
            <person name="Li Y."/>
            <person name="Ning Z."/>
            <person name="He Z."/>
            <person name="Teodor R."/>
            <person name="Lu Y."/>
            <person name="Bowser T.A."/>
            <person name="Graham I.A."/>
            <person name="Ye K."/>
        </authorList>
    </citation>
    <scope>NUCLEOTIDE SEQUENCE [LARGE SCALE GENOMIC DNA]</scope>
    <source>
        <strain evidence="5">cv. HN1</strain>
        <tissue evidence="4">Leaves</tissue>
    </source>
</reference>
<dbReference type="GO" id="GO:0006412">
    <property type="term" value="P:translation"/>
    <property type="evidence" value="ECO:0007669"/>
    <property type="project" value="InterPro"/>
</dbReference>
<organism evidence="4 5">
    <name type="scientific">Papaver somniferum</name>
    <name type="common">Opium poppy</name>
    <dbReference type="NCBI Taxonomy" id="3469"/>
    <lineage>
        <taxon>Eukaryota</taxon>
        <taxon>Viridiplantae</taxon>
        <taxon>Streptophyta</taxon>
        <taxon>Embryophyta</taxon>
        <taxon>Tracheophyta</taxon>
        <taxon>Spermatophyta</taxon>
        <taxon>Magnoliopsida</taxon>
        <taxon>Ranunculales</taxon>
        <taxon>Papaveraceae</taxon>
        <taxon>Papaveroideae</taxon>
        <taxon>Papaver</taxon>
    </lineage>
</organism>
<evidence type="ECO:0000256" key="1">
    <source>
        <dbReference type="ARBA" id="ARBA00022980"/>
    </source>
</evidence>
<dbReference type="SUPFAM" id="SSF54189">
    <property type="entry name" value="Ribosomal proteins S24e, L23 and L15e"/>
    <property type="match status" value="1"/>
</dbReference>
<accession>A0A4Y7IEY6</accession>